<dbReference type="PANTHER" id="PTHR22692">
    <property type="entry name" value="MYOSIN VII, XV"/>
    <property type="match status" value="1"/>
</dbReference>
<dbReference type="Proteomes" id="UP000276776">
    <property type="component" value="Unassembled WGS sequence"/>
</dbReference>
<dbReference type="Pfam" id="PF21998">
    <property type="entry name" value="FERM_C1_MyoVII"/>
    <property type="match status" value="1"/>
</dbReference>
<evidence type="ECO:0000259" key="5">
    <source>
        <dbReference type="PROSITE" id="PS51016"/>
    </source>
</evidence>
<keyword evidence="4" id="KW-0009">Actin-binding</keyword>
<sequence length="901" mass="104827">MMDREYVYEQMRHIGLLETVRIRRSGYPIQYDYDLFVERFRLLADGIGQQYENMLTLKVTLIQKTVRGWINRIQFEKMKTAAVTVQRYWRGYIQRQRYRKVLLFNLTSKLFNFTQIGFARLQAILRSRQIVLHYKLFRAIVTQFQAHCRGALVRNAVRHKIERGERCPAMMVPENDVIFNRGASPTSITNVIDGCEIGVVERLFGHLPSGITPHPDLIQNCYSKKQHKTEHNCFGTFYEDGRKLTAVEDNDLKAFQFGKFAAAYFPMQIDSNFTRKPLRVALLNHESDLDKKASIVSDLVSNSAVYGRCTRTTKSFSRRFRCRKEGKIMQMSKLGPKQSLARKFEVQNKIRTEENFLYRNFFKLINSKNQSTAMQLSLVPYNPKQNETSSADDITYDTRNTQEENFFESEGYEQQYKIMLEKDLESNLEKLHFIVGHGILRPDLRQRNPSRSSCARGWILLSLCTGCFAPTNRFLPYLQCFIRENCLRGATHFAVFIEDKLKRTLANGTRDYPPNQIEIQIKDLAMLAAQQYYIDHGDTGMDIEKLENSLMIYLPEDEIQKFDENSNERWLQLILHALRKKFYTNHPSPEQVKEDVVNFAKQKWPLLFSKYFESFSSSNPSLPDGQVLLAVNWQGVSVIDGEDDVILLLPFIKISRIILFSNNANGVQALTIETIDGEEYYLQSAKAKDIQNIVEYFLDGLKKRSKYLMALQDYPSDNSGNIYLFFDTSISHNNDESNVCLKIKKWDLLFLTDEYCGASFDKYQFLRGENTRTGVQGMIPVNIVHILPTISKPSVETLDLFARSQEFECPMNRQISLLANPLIINPEHTLERFASNNFREPTRPPQGLGESFHEQFFKNNLWSYNREPLKMPLLKVCFGFIFICKNKITHFSKTHNYLLTV</sequence>
<keyword evidence="7" id="KW-1185">Reference proteome</keyword>
<dbReference type="CDD" id="cd13198">
    <property type="entry name" value="FERM_C1_MyoVII"/>
    <property type="match status" value="1"/>
</dbReference>
<dbReference type="SMART" id="SM00015">
    <property type="entry name" value="IQ"/>
    <property type="match status" value="3"/>
</dbReference>
<evidence type="ECO:0000313" key="8">
    <source>
        <dbReference type="WBParaSite" id="TCLT_0001063501-mRNA-1"/>
    </source>
</evidence>
<comment type="subcellular location">
    <subcellularLocation>
        <location evidence="1">Cytoplasm</location>
    </subcellularLocation>
</comment>
<dbReference type="Gene3D" id="2.30.30.40">
    <property type="entry name" value="SH3 Domains"/>
    <property type="match status" value="1"/>
</dbReference>
<dbReference type="InterPro" id="IPR011993">
    <property type="entry name" value="PH-like_dom_sf"/>
</dbReference>
<dbReference type="CDD" id="cd14473">
    <property type="entry name" value="FERM_B-lobe"/>
    <property type="match status" value="1"/>
</dbReference>
<dbReference type="Pfam" id="PF00612">
    <property type="entry name" value="IQ"/>
    <property type="match status" value="1"/>
</dbReference>
<proteinExistence type="predicted"/>
<dbReference type="Gene3D" id="1.25.40.530">
    <property type="entry name" value="MyTH4 domain"/>
    <property type="match status" value="1"/>
</dbReference>
<dbReference type="SUPFAM" id="SSF52540">
    <property type="entry name" value="P-loop containing nucleoside triphosphate hydrolases"/>
    <property type="match status" value="1"/>
</dbReference>
<dbReference type="InterPro" id="IPR027417">
    <property type="entry name" value="P-loop_NTPase"/>
</dbReference>
<dbReference type="PROSITE" id="PS51016">
    <property type="entry name" value="MYTH4"/>
    <property type="match status" value="1"/>
</dbReference>
<protein>
    <submittedName>
        <fullName evidence="8">MyTH4 domain-containing protein</fullName>
    </submittedName>
</protein>
<keyword evidence="2" id="KW-0963">Cytoplasm</keyword>
<dbReference type="STRING" id="103827.A0A0N5DBR8"/>
<dbReference type="InterPro" id="IPR038185">
    <property type="entry name" value="MyTH4_dom_sf"/>
</dbReference>
<dbReference type="CDD" id="cd23767">
    <property type="entry name" value="IQCD"/>
    <property type="match status" value="1"/>
</dbReference>
<feature type="domain" description="MyTH4" evidence="5">
    <location>
        <begin position="273"/>
        <end position="523"/>
    </location>
</feature>
<dbReference type="GO" id="GO:0003779">
    <property type="term" value="F:actin binding"/>
    <property type="evidence" value="ECO:0007669"/>
    <property type="project" value="UniProtKB-KW"/>
</dbReference>
<dbReference type="InterPro" id="IPR000857">
    <property type="entry name" value="MyTH4_dom"/>
</dbReference>
<evidence type="ECO:0000313" key="6">
    <source>
        <dbReference type="EMBL" id="VDN08326.1"/>
    </source>
</evidence>
<accession>A0A0N5DBR8</accession>
<dbReference type="OMA" id="CFIRENC"/>
<dbReference type="GO" id="GO:0005856">
    <property type="term" value="C:cytoskeleton"/>
    <property type="evidence" value="ECO:0007669"/>
    <property type="project" value="InterPro"/>
</dbReference>
<dbReference type="InterPro" id="IPR051567">
    <property type="entry name" value="Unconventional_Myosin_ATPase"/>
</dbReference>
<dbReference type="InterPro" id="IPR000048">
    <property type="entry name" value="IQ_motif_EF-hand-BS"/>
</dbReference>
<dbReference type="PROSITE" id="PS50096">
    <property type="entry name" value="IQ"/>
    <property type="match status" value="3"/>
</dbReference>
<dbReference type="WBParaSite" id="TCLT_0001063501-mRNA-1">
    <property type="protein sequence ID" value="TCLT_0001063501-mRNA-1"/>
    <property type="gene ID" value="TCLT_0001063501"/>
</dbReference>
<dbReference type="PANTHER" id="PTHR22692:SF33">
    <property type="entry name" value="MYOSIN"/>
    <property type="match status" value="1"/>
</dbReference>
<organism evidence="8">
    <name type="scientific">Thelazia callipaeda</name>
    <name type="common">Oriental eyeworm</name>
    <name type="synonym">Parasitic nematode</name>
    <dbReference type="NCBI Taxonomy" id="103827"/>
    <lineage>
        <taxon>Eukaryota</taxon>
        <taxon>Metazoa</taxon>
        <taxon>Ecdysozoa</taxon>
        <taxon>Nematoda</taxon>
        <taxon>Chromadorea</taxon>
        <taxon>Rhabditida</taxon>
        <taxon>Spirurina</taxon>
        <taxon>Spiruromorpha</taxon>
        <taxon>Thelazioidea</taxon>
        <taxon>Thelaziidae</taxon>
        <taxon>Thelazia</taxon>
    </lineage>
</organism>
<evidence type="ECO:0000256" key="4">
    <source>
        <dbReference type="ARBA" id="ARBA00023203"/>
    </source>
</evidence>
<name>A0A0N5DBR8_THECL</name>
<dbReference type="InterPro" id="IPR019748">
    <property type="entry name" value="FERM_central"/>
</dbReference>
<dbReference type="InterPro" id="IPR041793">
    <property type="entry name" value="MyoVII_FERM_C1"/>
</dbReference>
<dbReference type="Pfam" id="PF00784">
    <property type="entry name" value="MyTH4"/>
    <property type="match status" value="1"/>
</dbReference>
<reference evidence="6 7" key="2">
    <citation type="submission" date="2018-11" db="EMBL/GenBank/DDBJ databases">
        <authorList>
            <consortium name="Pathogen Informatics"/>
        </authorList>
    </citation>
    <scope>NUCLEOTIDE SEQUENCE [LARGE SCALE GENOMIC DNA]</scope>
</reference>
<evidence type="ECO:0000256" key="2">
    <source>
        <dbReference type="ARBA" id="ARBA00022490"/>
    </source>
</evidence>
<reference evidence="8" key="1">
    <citation type="submission" date="2017-02" db="UniProtKB">
        <authorList>
            <consortium name="WormBaseParasite"/>
        </authorList>
    </citation>
    <scope>IDENTIFICATION</scope>
</reference>
<dbReference type="AlphaFoldDB" id="A0A0N5DBR8"/>
<dbReference type="EMBL" id="UYYF01005215">
    <property type="protein sequence ID" value="VDN08326.1"/>
    <property type="molecule type" value="Genomic_DNA"/>
</dbReference>
<dbReference type="OrthoDB" id="6108017at2759"/>
<evidence type="ECO:0000313" key="7">
    <source>
        <dbReference type="Proteomes" id="UP000276776"/>
    </source>
</evidence>
<evidence type="ECO:0000256" key="1">
    <source>
        <dbReference type="ARBA" id="ARBA00004496"/>
    </source>
</evidence>
<dbReference type="Gene3D" id="2.30.29.30">
    <property type="entry name" value="Pleckstrin-homology domain (PH domain)/Phosphotyrosine-binding domain (PTB)"/>
    <property type="match status" value="1"/>
</dbReference>
<dbReference type="Gene3D" id="1.20.5.190">
    <property type="match status" value="1"/>
</dbReference>
<gene>
    <name evidence="6" type="ORF">TCLT_LOCUS10619</name>
</gene>
<evidence type="ECO:0000256" key="3">
    <source>
        <dbReference type="ARBA" id="ARBA00022737"/>
    </source>
</evidence>
<keyword evidence="3" id="KW-0677">Repeat</keyword>
<dbReference type="SMART" id="SM00139">
    <property type="entry name" value="MyTH4"/>
    <property type="match status" value="1"/>
</dbReference>